<dbReference type="SUPFAM" id="SSF51735">
    <property type="entry name" value="NAD(P)-binding Rossmann-fold domains"/>
    <property type="match status" value="1"/>
</dbReference>
<dbReference type="AlphaFoldDB" id="A0A1A6A6A2"/>
<dbReference type="Pfam" id="PF00106">
    <property type="entry name" value="adh_short"/>
    <property type="match status" value="1"/>
</dbReference>
<dbReference type="STRING" id="1296121.A0A1A6A6A2"/>
<evidence type="ECO:0000313" key="4">
    <source>
        <dbReference type="EMBL" id="WWC60699.1"/>
    </source>
</evidence>
<evidence type="ECO:0000313" key="5">
    <source>
        <dbReference type="Proteomes" id="UP000078595"/>
    </source>
</evidence>
<dbReference type="InterPro" id="IPR036291">
    <property type="entry name" value="NAD(P)-bd_dom_sf"/>
</dbReference>
<keyword evidence="5" id="KW-1185">Reference proteome</keyword>
<dbReference type="PANTHER" id="PTHR43669:SF4">
    <property type="entry name" value="SHORT-CHAIN DEHYDROGENASE"/>
    <property type="match status" value="1"/>
</dbReference>
<dbReference type="InterPro" id="IPR002347">
    <property type="entry name" value="SDR_fam"/>
</dbReference>
<reference evidence="4" key="3">
    <citation type="submission" date="2024-02" db="EMBL/GenBank/DDBJ databases">
        <title>Comparative genomics of Cryptococcus and Kwoniella reveals pathogenesis evolution and contrasting modes of karyotype evolution via chromosome fusion or intercentromeric recombination.</title>
        <authorList>
            <person name="Coelho M.A."/>
            <person name="David-Palma M."/>
            <person name="Shea T."/>
            <person name="Bowers K."/>
            <person name="McGinley-Smith S."/>
            <person name="Mohammad A.W."/>
            <person name="Gnirke A."/>
            <person name="Yurkov A.M."/>
            <person name="Nowrousian M."/>
            <person name="Sun S."/>
            <person name="Cuomo C.A."/>
            <person name="Heitman J."/>
        </authorList>
    </citation>
    <scope>NUCLEOTIDE SEQUENCE</scope>
    <source>
        <strain evidence="4">CBS 10117</strain>
    </source>
</reference>
<evidence type="ECO:0000256" key="2">
    <source>
        <dbReference type="ARBA" id="ARBA00023002"/>
    </source>
</evidence>
<dbReference type="GO" id="GO:0016491">
    <property type="term" value="F:oxidoreductase activity"/>
    <property type="evidence" value="ECO:0007669"/>
    <property type="project" value="UniProtKB-KW"/>
</dbReference>
<dbReference type="PANTHER" id="PTHR43669">
    <property type="entry name" value="5-KETO-D-GLUCONATE 5-REDUCTASE"/>
    <property type="match status" value="1"/>
</dbReference>
<keyword evidence="2" id="KW-0560">Oxidoreductase</keyword>
<gene>
    <name evidence="3" type="ORF">I303_03298</name>
    <name evidence="4" type="ORF">I303_103275</name>
</gene>
<dbReference type="RefSeq" id="XP_018263429.1">
    <property type="nucleotide sequence ID" value="XM_018406621.1"/>
</dbReference>
<protein>
    <recommendedName>
        <fullName evidence="6">Short-chain dehydrogenase</fullName>
    </recommendedName>
</protein>
<dbReference type="EMBL" id="KI894030">
    <property type="protein sequence ID" value="OBR85587.1"/>
    <property type="molecule type" value="Genomic_DNA"/>
</dbReference>
<dbReference type="KEGG" id="kdj:28966997"/>
<organism evidence="3">
    <name type="scientific">Kwoniella dejecticola CBS 10117</name>
    <dbReference type="NCBI Taxonomy" id="1296121"/>
    <lineage>
        <taxon>Eukaryota</taxon>
        <taxon>Fungi</taxon>
        <taxon>Dikarya</taxon>
        <taxon>Basidiomycota</taxon>
        <taxon>Agaricomycotina</taxon>
        <taxon>Tremellomycetes</taxon>
        <taxon>Tremellales</taxon>
        <taxon>Cryptococcaceae</taxon>
        <taxon>Kwoniella</taxon>
    </lineage>
</organism>
<dbReference type="VEuPathDB" id="FungiDB:I303_03298"/>
<sequence>MSKVAILFGLGPRIGQAVVNKFLREGYKVATVSRAQKTSEDSNSFHVMADLADPSSVEPVFKRVQERWGSPSVVIYNAAAYTPTPINPLSATVAELNKDLNINTVSAYAAASIGYSLNKEVTFLYTGNGLNSMVILPLTTAGVGKSGTAHWIQAAAKADHLRPATFYYVDQRHLDGTVAGGDVDGEAHAEEFLKLVNQKEQGDPIHVFRA</sequence>
<evidence type="ECO:0000313" key="3">
    <source>
        <dbReference type="EMBL" id="OBR85587.1"/>
    </source>
</evidence>
<dbReference type="OrthoDB" id="5336600at2759"/>
<proteinExistence type="inferred from homology"/>
<reference evidence="3" key="1">
    <citation type="submission" date="2013-07" db="EMBL/GenBank/DDBJ databases">
        <title>The Genome Sequence of Cryptococcus dejecticola CBS10117.</title>
        <authorList>
            <consortium name="The Broad Institute Genome Sequencing Platform"/>
            <person name="Cuomo C."/>
            <person name="Litvintseva A."/>
            <person name="Chen Y."/>
            <person name="Heitman J."/>
            <person name="Sun S."/>
            <person name="Springer D."/>
            <person name="Dromer F."/>
            <person name="Young S.K."/>
            <person name="Zeng Q."/>
            <person name="Gargeya S."/>
            <person name="Fitzgerald M."/>
            <person name="Abouelleil A."/>
            <person name="Alvarado L."/>
            <person name="Berlin A.M."/>
            <person name="Chapman S.B."/>
            <person name="Dewar J."/>
            <person name="Goldberg J."/>
            <person name="Griggs A."/>
            <person name="Gujja S."/>
            <person name="Hansen M."/>
            <person name="Howarth C."/>
            <person name="Imamovic A."/>
            <person name="Larimer J."/>
            <person name="McCowan C."/>
            <person name="Murphy C."/>
            <person name="Pearson M."/>
            <person name="Priest M."/>
            <person name="Roberts A."/>
            <person name="Saif S."/>
            <person name="Shea T."/>
            <person name="Sykes S."/>
            <person name="Wortman J."/>
            <person name="Nusbaum C."/>
            <person name="Birren B."/>
        </authorList>
    </citation>
    <scope>NUCLEOTIDE SEQUENCE [LARGE SCALE GENOMIC DNA]</scope>
    <source>
        <strain evidence="3">CBS 10117</strain>
    </source>
</reference>
<evidence type="ECO:0000256" key="1">
    <source>
        <dbReference type="ARBA" id="ARBA00006484"/>
    </source>
</evidence>
<accession>A0A1A6A6A2</accession>
<dbReference type="Gene3D" id="3.40.50.720">
    <property type="entry name" value="NAD(P)-binding Rossmann-like Domain"/>
    <property type="match status" value="1"/>
</dbReference>
<dbReference type="GeneID" id="28966997"/>
<name>A0A1A6A6A2_9TREE</name>
<dbReference type="EMBL" id="CP144533">
    <property type="protein sequence ID" value="WWC60699.1"/>
    <property type="molecule type" value="Genomic_DNA"/>
</dbReference>
<reference evidence="4" key="2">
    <citation type="submission" date="2013-07" db="EMBL/GenBank/DDBJ databases">
        <authorList>
            <consortium name="The Broad Institute Genome Sequencing Platform"/>
            <person name="Cuomo C."/>
            <person name="Litvintseva A."/>
            <person name="Chen Y."/>
            <person name="Heitman J."/>
            <person name="Sun S."/>
            <person name="Springer D."/>
            <person name="Dromer F."/>
            <person name="Young S.K."/>
            <person name="Zeng Q."/>
            <person name="Gargeya S."/>
            <person name="Fitzgerald M."/>
            <person name="Abouelleil A."/>
            <person name="Alvarado L."/>
            <person name="Berlin A.M."/>
            <person name="Chapman S.B."/>
            <person name="Dewar J."/>
            <person name="Goldberg J."/>
            <person name="Griggs A."/>
            <person name="Gujja S."/>
            <person name="Hansen M."/>
            <person name="Howarth C."/>
            <person name="Imamovic A."/>
            <person name="Larimer J."/>
            <person name="McCowan C."/>
            <person name="Murphy C."/>
            <person name="Pearson M."/>
            <person name="Priest M."/>
            <person name="Roberts A."/>
            <person name="Saif S."/>
            <person name="Shea T."/>
            <person name="Sykes S."/>
            <person name="Wortman J."/>
            <person name="Nusbaum C."/>
            <person name="Birren B."/>
        </authorList>
    </citation>
    <scope>NUCLEOTIDE SEQUENCE</scope>
    <source>
        <strain evidence="4">CBS 10117</strain>
    </source>
</reference>
<comment type="similarity">
    <text evidence="1">Belongs to the short-chain dehydrogenases/reductases (SDR) family.</text>
</comment>
<dbReference type="Proteomes" id="UP000078595">
    <property type="component" value="Chromosome 4"/>
</dbReference>
<evidence type="ECO:0008006" key="6">
    <source>
        <dbReference type="Google" id="ProtNLM"/>
    </source>
</evidence>